<dbReference type="EMBL" id="PXVD01000021">
    <property type="protein sequence ID" value="MDJ1372203.1"/>
    <property type="molecule type" value="Genomic_DNA"/>
</dbReference>
<dbReference type="NCBIfam" id="TIGR00711">
    <property type="entry name" value="efflux_EmrB"/>
    <property type="match status" value="1"/>
</dbReference>
<dbReference type="PROSITE" id="PS50850">
    <property type="entry name" value="MFS"/>
    <property type="match status" value="1"/>
</dbReference>
<keyword evidence="3" id="KW-0813">Transport</keyword>
<feature type="transmembrane region" description="Helical" evidence="8">
    <location>
        <begin position="491"/>
        <end position="508"/>
    </location>
</feature>
<evidence type="ECO:0000256" key="8">
    <source>
        <dbReference type="SAM" id="Phobius"/>
    </source>
</evidence>
<gene>
    <name evidence="10" type="ORF">C7K25_12620</name>
</gene>
<dbReference type="Proteomes" id="UP001170379">
    <property type="component" value="Unassembled WGS sequence"/>
</dbReference>
<dbReference type="InterPro" id="IPR004638">
    <property type="entry name" value="EmrB-like"/>
</dbReference>
<dbReference type="InterPro" id="IPR020846">
    <property type="entry name" value="MFS_dom"/>
</dbReference>
<dbReference type="CDD" id="cd17503">
    <property type="entry name" value="MFS_LmrB_MDR_like"/>
    <property type="match status" value="1"/>
</dbReference>
<protein>
    <submittedName>
        <fullName evidence="10">MFS transporter</fullName>
    </submittedName>
</protein>
<dbReference type="SUPFAM" id="SSF103473">
    <property type="entry name" value="MFS general substrate transporter"/>
    <property type="match status" value="1"/>
</dbReference>
<comment type="similarity">
    <text evidence="2">Belongs to the major facilitator superfamily. EmrB family.</text>
</comment>
<feature type="transmembrane region" description="Helical" evidence="8">
    <location>
        <begin position="444"/>
        <end position="470"/>
    </location>
</feature>
<feature type="transmembrane region" description="Helical" evidence="8">
    <location>
        <begin position="309"/>
        <end position="331"/>
    </location>
</feature>
<dbReference type="PANTHER" id="PTHR42718:SF9">
    <property type="entry name" value="MAJOR FACILITATOR SUPERFAMILY MULTIDRUG TRANSPORTER MFSC"/>
    <property type="match status" value="1"/>
</dbReference>
<feature type="transmembrane region" description="Helical" evidence="8">
    <location>
        <begin position="277"/>
        <end position="297"/>
    </location>
</feature>
<feature type="transmembrane region" description="Helical" evidence="8">
    <location>
        <begin position="181"/>
        <end position="202"/>
    </location>
</feature>
<evidence type="ECO:0000256" key="7">
    <source>
        <dbReference type="ARBA" id="ARBA00023136"/>
    </source>
</evidence>
<feature type="transmembrane region" description="Helical" evidence="8">
    <location>
        <begin position="419"/>
        <end position="438"/>
    </location>
</feature>
<dbReference type="Pfam" id="PF07690">
    <property type="entry name" value="MFS_1"/>
    <property type="match status" value="1"/>
</dbReference>
<evidence type="ECO:0000256" key="3">
    <source>
        <dbReference type="ARBA" id="ARBA00022448"/>
    </source>
</evidence>
<feature type="transmembrane region" description="Helical" evidence="8">
    <location>
        <begin position="90"/>
        <end position="113"/>
    </location>
</feature>
<dbReference type="InterPro" id="IPR011701">
    <property type="entry name" value="MFS"/>
</dbReference>
<accession>A0ABT7CAI0</accession>
<keyword evidence="4" id="KW-1003">Cell membrane</keyword>
<evidence type="ECO:0000259" key="9">
    <source>
        <dbReference type="PROSITE" id="PS50850"/>
    </source>
</evidence>
<keyword evidence="6 8" id="KW-1133">Transmembrane helix</keyword>
<keyword evidence="7 8" id="KW-0472">Membrane</keyword>
<feature type="transmembrane region" description="Helical" evidence="8">
    <location>
        <begin position="214"/>
        <end position="232"/>
    </location>
</feature>
<dbReference type="Gene3D" id="1.20.1720.10">
    <property type="entry name" value="Multidrug resistance protein D"/>
    <property type="match status" value="1"/>
</dbReference>
<dbReference type="InterPro" id="IPR036259">
    <property type="entry name" value="MFS_trans_sf"/>
</dbReference>
<name>A0ABT7CAI0_9MICO</name>
<feature type="domain" description="Major facilitator superfamily (MFS) profile" evidence="9">
    <location>
        <begin position="90"/>
        <end position="552"/>
    </location>
</feature>
<feature type="transmembrane region" description="Helical" evidence="8">
    <location>
        <begin position="528"/>
        <end position="547"/>
    </location>
</feature>
<evidence type="ECO:0000256" key="5">
    <source>
        <dbReference type="ARBA" id="ARBA00022692"/>
    </source>
</evidence>
<evidence type="ECO:0000256" key="2">
    <source>
        <dbReference type="ARBA" id="ARBA00008537"/>
    </source>
</evidence>
<reference evidence="10" key="2">
    <citation type="journal article" date="2022" name="Sci. Rep.">
        <title>In silico prediction of the enzymes involved in the degradation of the herbicide molinate by Gulosibacter molinativorax ON4T.</title>
        <authorList>
            <person name="Lopes A.R."/>
            <person name="Bunin E."/>
            <person name="Viana A.T."/>
            <person name="Froufe H."/>
            <person name="Munoz-Merida A."/>
            <person name="Pinho D."/>
            <person name="Figueiredo J."/>
            <person name="Barroso C."/>
            <person name="Vaz-Moreira I."/>
            <person name="Bellanger X."/>
            <person name="Egas C."/>
            <person name="Nunes O.C."/>
        </authorList>
    </citation>
    <scope>NUCLEOTIDE SEQUENCE</scope>
    <source>
        <strain evidence="10">ON4</strain>
    </source>
</reference>
<dbReference type="PANTHER" id="PTHR42718">
    <property type="entry name" value="MAJOR FACILITATOR SUPERFAMILY MULTIDRUG TRANSPORTER MFSC"/>
    <property type="match status" value="1"/>
</dbReference>
<evidence type="ECO:0000313" key="10">
    <source>
        <dbReference type="EMBL" id="MDJ1372203.1"/>
    </source>
</evidence>
<comment type="subcellular location">
    <subcellularLocation>
        <location evidence="1">Cell membrane</location>
        <topology evidence="1">Multi-pass membrane protein</topology>
    </subcellularLocation>
</comment>
<feature type="transmembrane region" description="Helical" evidence="8">
    <location>
        <begin position="244"/>
        <end position="265"/>
    </location>
</feature>
<proteinExistence type="inferred from homology"/>
<feature type="transmembrane region" description="Helical" evidence="8">
    <location>
        <begin position="125"/>
        <end position="148"/>
    </location>
</feature>
<dbReference type="Gene3D" id="1.20.1250.20">
    <property type="entry name" value="MFS general substrate transporter like domains"/>
    <property type="match status" value="1"/>
</dbReference>
<feature type="transmembrane region" description="Helical" evidence="8">
    <location>
        <begin position="387"/>
        <end position="407"/>
    </location>
</feature>
<evidence type="ECO:0000256" key="1">
    <source>
        <dbReference type="ARBA" id="ARBA00004651"/>
    </source>
</evidence>
<reference evidence="10" key="1">
    <citation type="submission" date="2018-03" db="EMBL/GenBank/DDBJ databases">
        <authorList>
            <person name="Nunes O.C."/>
            <person name="Lopes A.R."/>
            <person name="Froufe H."/>
            <person name="Munoz-Merida A."/>
            <person name="Barroso C."/>
            <person name="Egas C."/>
        </authorList>
    </citation>
    <scope>NUCLEOTIDE SEQUENCE</scope>
    <source>
        <strain evidence="10">ON4</strain>
    </source>
</reference>
<keyword evidence="5 8" id="KW-0812">Transmembrane</keyword>
<keyword evidence="11" id="KW-1185">Reference proteome</keyword>
<feature type="transmembrane region" description="Helical" evidence="8">
    <location>
        <begin position="352"/>
        <end position="375"/>
    </location>
</feature>
<evidence type="ECO:0000256" key="6">
    <source>
        <dbReference type="ARBA" id="ARBA00022989"/>
    </source>
</evidence>
<comment type="caution">
    <text evidence="10">The sequence shown here is derived from an EMBL/GenBank/DDBJ whole genome shotgun (WGS) entry which is preliminary data.</text>
</comment>
<sequence>MRCRHLENRAGDRHGCAPPTGIIGSRVSICGAGISLHWTVRIRGHRTTIACSVTLLPLQETFLSSPDTAPTRPGNSGTSADSLPPGATPVIWLLIVAAFVAILNETTMAIAIPHLNADLGIPPELGQWFTSAFMLTMAVVIPTTGYILQRFTTRQIFLAAMTAFAIGTLVCLVAPGFTALLVGRVIQAAGTGVMMPLLMTTLMNVVPASQRGRWMGMVSMVISLAPALGPSLSGAVLDSLHWRWLFGIVLPIALVSLAMGAKWMTNLGEPSKAPFDLLSVVLAALAFGGLVFGLSQFGADTSQPSAGQLSPVVLGTIVTVAGAVMLGLFVWRQLALQRDDRALLDLRTFKSRNFTISVITMTVIAIAMFGTLTLLPLYLQNVAGLDALQAGLVLMPGSLLMGLLGPFMGRIYDAKGPRALLVPGTILISVALFVYSTGGESTPVWLLVAVQAVMSVGLAMSFTPLFSASLGSLPVKLYSHGSAALNTMQQVGGAVGVAVLIAVYSSILHRGEAAGIATAAAGAPGARMAFLIAALIGLVPVVLAWFVRKPADQEVAPAP</sequence>
<evidence type="ECO:0000256" key="4">
    <source>
        <dbReference type="ARBA" id="ARBA00022475"/>
    </source>
</evidence>
<feature type="transmembrane region" description="Helical" evidence="8">
    <location>
        <begin position="155"/>
        <end position="175"/>
    </location>
</feature>
<evidence type="ECO:0000313" key="11">
    <source>
        <dbReference type="Proteomes" id="UP001170379"/>
    </source>
</evidence>
<organism evidence="10 11">
    <name type="scientific">Gulosibacter molinativorax</name>
    <dbReference type="NCBI Taxonomy" id="256821"/>
    <lineage>
        <taxon>Bacteria</taxon>
        <taxon>Bacillati</taxon>
        <taxon>Actinomycetota</taxon>
        <taxon>Actinomycetes</taxon>
        <taxon>Micrococcales</taxon>
        <taxon>Microbacteriaceae</taxon>
        <taxon>Gulosibacter</taxon>
    </lineage>
</organism>